<comment type="caution">
    <text evidence="11">The sequence shown here is derived from an EMBL/GenBank/DDBJ whole genome shotgun (WGS) entry which is preliminary data.</text>
</comment>
<proteinExistence type="inferred from homology"/>
<evidence type="ECO:0000313" key="11">
    <source>
        <dbReference type="EMBL" id="KXX75863.1"/>
    </source>
</evidence>
<dbReference type="STRING" id="100816.A0A175VWV7"/>
<evidence type="ECO:0000259" key="10">
    <source>
        <dbReference type="PROSITE" id="PS51914"/>
    </source>
</evidence>
<evidence type="ECO:0000256" key="1">
    <source>
        <dbReference type="ARBA" id="ARBA00004367"/>
    </source>
</evidence>
<dbReference type="GO" id="GO:0030968">
    <property type="term" value="P:endoplasmic reticulum unfolded protein response"/>
    <property type="evidence" value="ECO:0007669"/>
    <property type="project" value="UniProtKB-UniRule"/>
</dbReference>
<dbReference type="VEuPathDB" id="FungiDB:MMYC01_209071"/>
<dbReference type="PANTHER" id="PTHR15414">
    <property type="entry name" value="OS-9-RELATED"/>
    <property type="match status" value="1"/>
</dbReference>
<dbReference type="EMBL" id="LCTW02000243">
    <property type="protein sequence ID" value="KXX75863.1"/>
    <property type="molecule type" value="Genomic_DNA"/>
</dbReference>
<sequence length="527" mass="57012">MRRLNLLLLASLQLCQARQSSFSIHEDLLAHPRFEVVFSDGFISETDALALLESSRASDPTYSAEPSSETDLTENIREAAASRASPPTGSSDGNSEAGDDEDAPISETYELINSAPWRYLCSVPVLAPPPVLNRTATELAKAEEARELSRASARGWELMSGLDGHCLYFMSGWWSYSFCYGKGVVQFHAVASANKGGPPVRDGSSQEYVLGRADGSWNGQDTTTTAAAAAAEDGETKSIAPPNAQLQVKGDQRYLMQRLEDGTICDLTGRPRTIEIQYHCKPGAAGDRISWIKEVTTCTYLMVVNTPRLCADVAFQPPKEARAHPITCRQIISNADEESAWRYQKRVEAGELFGVAGSQRAKIREAASNHFAGMTIGGVVVGGNKVMGGSAEDGKLTAPRHVTDDRVVEIIGDKDGVKVVPDLSDEELAKRNIDPKKFLEMRKRLERVAGGTAFRVEVFGPPKDESEVATEADADGQEGNEEKENGLPQGEKVNGGVGRGKAADDDKAEHEGSGQEGSQEIFFKEEL</sequence>
<comment type="subcellular location">
    <subcellularLocation>
        <location evidence="1 7">Endoplasmic reticulum membrane</location>
        <topology evidence="1 7">Peripheral membrane protein</topology>
        <orientation evidence="1 7">Lumenal side</orientation>
    </subcellularLocation>
</comment>
<feature type="region of interest" description="Disordered" evidence="8">
    <location>
        <begin position="459"/>
        <end position="527"/>
    </location>
</feature>
<evidence type="ECO:0000256" key="5">
    <source>
        <dbReference type="ARBA" id="ARBA00022824"/>
    </source>
</evidence>
<protein>
    <recommendedName>
        <fullName evidence="7">Endoplasmic reticulum lectin</fullName>
    </recommendedName>
    <alternativeName>
        <fullName evidence="7">Protein OS-9 homolog</fullName>
    </alternativeName>
</protein>
<dbReference type="InterPro" id="IPR009011">
    <property type="entry name" value="Man6P_isomerase_rcpt-bd_dom_sf"/>
</dbReference>
<feature type="signal peptide" evidence="9">
    <location>
        <begin position="1"/>
        <end position="17"/>
    </location>
</feature>
<dbReference type="InterPro" id="IPR045149">
    <property type="entry name" value="OS-9-like"/>
</dbReference>
<feature type="domain" description="MRH" evidence="10">
    <location>
        <begin position="164"/>
        <end position="312"/>
    </location>
</feature>
<evidence type="ECO:0000256" key="2">
    <source>
        <dbReference type="ARBA" id="ARBA00009918"/>
    </source>
</evidence>
<feature type="compositionally biased region" description="Basic and acidic residues" evidence="8">
    <location>
        <begin position="501"/>
        <end position="513"/>
    </location>
</feature>
<feature type="region of interest" description="Disordered" evidence="8">
    <location>
        <begin position="79"/>
        <end position="102"/>
    </location>
</feature>
<dbReference type="SUPFAM" id="SSF50911">
    <property type="entry name" value="Mannose 6-phosphate receptor domain"/>
    <property type="match status" value="1"/>
</dbReference>
<evidence type="ECO:0000256" key="6">
    <source>
        <dbReference type="ARBA" id="ARBA00023157"/>
    </source>
</evidence>
<reference evidence="11 12" key="1">
    <citation type="journal article" date="2016" name="Genome Announc.">
        <title>Genome Sequence of Madurella mycetomatis mm55, Isolated from a Human Mycetoma Case in Sudan.</title>
        <authorList>
            <person name="Smit S."/>
            <person name="Derks M.F."/>
            <person name="Bervoets S."/>
            <person name="Fahal A."/>
            <person name="van Leeuwen W."/>
            <person name="van Belkum A."/>
            <person name="van de Sande W.W."/>
        </authorList>
    </citation>
    <scope>NUCLEOTIDE SEQUENCE [LARGE SCALE GENOMIC DNA]</scope>
    <source>
        <strain evidence="12">mm55</strain>
    </source>
</reference>
<keyword evidence="6" id="KW-1015">Disulfide bond</keyword>
<organism evidence="11 12">
    <name type="scientific">Madurella mycetomatis</name>
    <dbReference type="NCBI Taxonomy" id="100816"/>
    <lineage>
        <taxon>Eukaryota</taxon>
        <taxon>Fungi</taxon>
        <taxon>Dikarya</taxon>
        <taxon>Ascomycota</taxon>
        <taxon>Pezizomycotina</taxon>
        <taxon>Sordariomycetes</taxon>
        <taxon>Sordariomycetidae</taxon>
        <taxon>Sordariales</taxon>
        <taxon>Sordariales incertae sedis</taxon>
        <taxon>Madurella</taxon>
    </lineage>
</organism>
<accession>A0A175VWV7</accession>
<dbReference type="Pfam" id="PF07915">
    <property type="entry name" value="PRKCSH"/>
    <property type="match status" value="1"/>
</dbReference>
<dbReference type="GO" id="GO:0005788">
    <property type="term" value="C:endoplasmic reticulum lumen"/>
    <property type="evidence" value="ECO:0007669"/>
    <property type="project" value="UniProtKB-UniRule"/>
</dbReference>
<dbReference type="GO" id="GO:0005789">
    <property type="term" value="C:endoplasmic reticulum membrane"/>
    <property type="evidence" value="ECO:0007669"/>
    <property type="project" value="UniProtKB-SubCell"/>
</dbReference>
<dbReference type="Gene3D" id="2.70.130.10">
    <property type="entry name" value="Mannose-6-phosphate receptor binding domain"/>
    <property type="match status" value="1"/>
</dbReference>
<keyword evidence="4 7" id="KW-0430">Lectin</keyword>
<evidence type="ECO:0000256" key="3">
    <source>
        <dbReference type="ARBA" id="ARBA00022729"/>
    </source>
</evidence>
<keyword evidence="5 7" id="KW-0256">Endoplasmic reticulum</keyword>
<keyword evidence="3 9" id="KW-0732">Signal</keyword>
<dbReference type="Proteomes" id="UP000078237">
    <property type="component" value="Unassembled WGS sequence"/>
</dbReference>
<dbReference type="OrthoDB" id="448954at2759"/>
<name>A0A175VWV7_9PEZI</name>
<dbReference type="PANTHER" id="PTHR15414:SF0">
    <property type="entry name" value="ENDOPLASMIC RETICULUM LECTIN 1"/>
    <property type="match status" value="1"/>
</dbReference>
<keyword evidence="7" id="KW-0472">Membrane</keyword>
<dbReference type="AlphaFoldDB" id="A0A175VWV7"/>
<feature type="chain" id="PRO_5008043424" description="Endoplasmic reticulum lectin" evidence="9">
    <location>
        <begin position="18"/>
        <end position="527"/>
    </location>
</feature>
<dbReference type="InterPro" id="IPR012913">
    <property type="entry name" value="OS9-like_dom"/>
</dbReference>
<dbReference type="PROSITE" id="PS51914">
    <property type="entry name" value="MRH"/>
    <property type="match status" value="1"/>
</dbReference>
<comment type="similarity">
    <text evidence="2 7">Belongs to the OS-9 family.</text>
</comment>
<feature type="compositionally biased region" description="Acidic residues" evidence="8">
    <location>
        <begin position="467"/>
        <end position="479"/>
    </location>
</feature>
<keyword evidence="12" id="KW-1185">Reference proteome</keyword>
<evidence type="ECO:0000256" key="8">
    <source>
        <dbReference type="SAM" id="MobiDB-lite"/>
    </source>
</evidence>
<gene>
    <name evidence="11" type="ORF">MMYC01_209071</name>
</gene>
<dbReference type="GO" id="GO:0030970">
    <property type="term" value="P:retrograde protein transport, ER to cytosol"/>
    <property type="evidence" value="ECO:0007669"/>
    <property type="project" value="TreeGrafter"/>
</dbReference>
<evidence type="ECO:0000313" key="12">
    <source>
        <dbReference type="Proteomes" id="UP000078237"/>
    </source>
</evidence>
<evidence type="ECO:0000256" key="4">
    <source>
        <dbReference type="ARBA" id="ARBA00022734"/>
    </source>
</evidence>
<evidence type="ECO:0000256" key="9">
    <source>
        <dbReference type="SAM" id="SignalP"/>
    </source>
</evidence>
<feature type="compositionally biased region" description="Polar residues" evidence="8">
    <location>
        <begin position="85"/>
        <end position="94"/>
    </location>
</feature>
<dbReference type="InterPro" id="IPR044865">
    <property type="entry name" value="MRH_dom"/>
</dbReference>
<dbReference type="GO" id="GO:0030246">
    <property type="term" value="F:carbohydrate binding"/>
    <property type="evidence" value="ECO:0007669"/>
    <property type="project" value="UniProtKB-UniRule"/>
</dbReference>
<comment type="function">
    <text evidence="7">Lectin involved in the quality control of the secretory pathway. As a member of the endoplasmic reticulum-associated degradation lumenal (ERAD-L) surveillance system, targets misfolded endoplasmic reticulum lumenal glycoproteins for degradation.</text>
</comment>
<evidence type="ECO:0000256" key="7">
    <source>
        <dbReference type="RuleBase" id="RU369099"/>
    </source>
</evidence>